<evidence type="ECO:0000313" key="2">
    <source>
        <dbReference type="Proteomes" id="UP000234343"/>
    </source>
</evidence>
<keyword evidence="2" id="KW-1185">Reference proteome</keyword>
<keyword evidence="1" id="KW-0614">Plasmid</keyword>
<reference evidence="1 2" key="1">
    <citation type="submission" date="2017-12" db="EMBL/GenBank/DDBJ databases">
        <title>Legionella sainthelensi LA01-117, whole genome sequence of a clinical isolate from New Zealand.</title>
        <authorList>
            <person name="Cree S.L."/>
            <person name="Slow S."/>
            <person name="Kennedy M.A."/>
            <person name="Murdoch D.R."/>
            <person name="Biggs P.J."/>
            <person name="Anderson T."/>
        </authorList>
    </citation>
    <scope>NUCLEOTIDE SEQUENCE [LARGE SCALE GENOMIC DNA]</scope>
    <source>
        <strain evidence="1 2">LA01-117</strain>
        <plasmid evidence="2">pLA01-117_150k</plasmid>
    </source>
</reference>
<dbReference type="AlphaFoldDB" id="A0A2H5FRH0"/>
<evidence type="ECO:0000313" key="1">
    <source>
        <dbReference type="EMBL" id="AUH74116.1"/>
    </source>
</evidence>
<dbReference type="Proteomes" id="UP000234343">
    <property type="component" value="Plasmid pLA01-117_150k"/>
</dbReference>
<protein>
    <submittedName>
        <fullName evidence="1">Uncharacterized protein</fullName>
    </submittedName>
</protein>
<organism evidence="1 2">
    <name type="scientific">Legionella sainthelensi</name>
    <dbReference type="NCBI Taxonomy" id="28087"/>
    <lineage>
        <taxon>Bacteria</taxon>
        <taxon>Pseudomonadati</taxon>
        <taxon>Pseudomonadota</taxon>
        <taxon>Gammaproteobacteria</taxon>
        <taxon>Legionellales</taxon>
        <taxon>Legionellaceae</taxon>
        <taxon>Legionella</taxon>
    </lineage>
</organism>
<gene>
    <name evidence="1" type="ORF">CAB17_19340</name>
</gene>
<accession>A0A2H5FRH0</accession>
<geneLocation type="plasmid" evidence="2">
    <name>pLA01-117_150k</name>
</geneLocation>
<dbReference type="EMBL" id="CP025492">
    <property type="protein sequence ID" value="AUH74116.1"/>
    <property type="molecule type" value="Genomic_DNA"/>
</dbReference>
<dbReference type="KEGG" id="lsh:CAB17_19340"/>
<sequence>MLLHFNLEDTGWIGILLQSRDVAPAGFKYDLFMTCPTLSRLIDVSKRVGCCVRSNGFFTLKKGNSQARWA</sequence>
<name>A0A2H5FRH0_9GAMM</name>
<proteinExistence type="predicted"/>